<dbReference type="Pfam" id="PF13962">
    <property type="entry name" value="PGG"/>
    <property type="match status" value="1"/>
</dbReference>
<evidence type="ECO:0000259" key="9">
    <source>
        <dbReference type="Pfam" id="PF13962"/>
    </source>
</evidence>
<dbReference type="PANTHER" id="PTHR24186">
    <property type="entry name" value="PROTEIN PHOSPHATASE 1 REGULATORY SUBUNIT"/>
    <property type="match status" value="1"/>
</dbReference>
<dbReference type="AlphaFoldDB" id="A0A5J9WB26"/>
<feature type="non-terminal residue" evidence="10">
    <location>
        <position position="1"/>
    </location>
</feature>
<proteinExistence type="predicted"/>
<evidence type="ECO:0000256" key="4">
    <source>
        <dbReference type="ARBA" id="ARBA00022989"/>
    </source>
</evidence>
<comment type="caution">
    <text evidence="10">The sequence shown here is derived from an EMBL/GenBank/DDBJ whole genome shotgun (WGS) entry which is preliminary data.</text>
</comment>
<dbReference type="Pfam" id="PF12796">
    <property type="entry name" value="Ank_2"/>
    <property type="match status" value="3"/>
</dbReference>
<dbReference type="EMBL" id="RWGY01000004">
    <property type="protein sequence ID" value="TVU45211.1"/>
    <property type="molecule type" value="Genomic_DNA"/>
</dbReference>
<keyword evidence="2 8" id="KW-0812">Transmembrane</keyword>
<dbReference type="SMART" id="SM00248">
    <property type="entry name" value="ANK"/>
    <property type="match status" value="10"/>
</dbReference>
<name>A0A5J9WB26_9POAL</name>
<evidence type="ECO:0000313" key="10">
    <source>
        <dbReference type="EMBL" id="TVU45211.1"/>
    </source>
</evidence>
<evidence type="ECO:0000256" key="1">
    <source>
        <dbReference type="ARBA" id="ARBA00004141"/>
    </source>
</evidence>
<comment type="subcellular location">
    <subcellularLocation>
        <location evidence="1">Membrane</location>
        <topology evidence="1">Multi-pass membrane protein</topology>
    </subcellularLocation>
</comment>
<evidence type="ECO:0000256" key="8">
    <source>
        <dbReference type="SAM" id="Phobius"/>
    </source>
</evidence>
<dbReference type="Gene3D" id="1.25.40.20">
    <property type="entry name" value="Ankyrin repeat-containing domain"/>
    <property type="match status" value="3"/>
</dbReference>
<feature type="repeat" description="ANK" evidence="7">
    <location>
        <begin position="253"/>
        <end position="285"/>
    </location>
</feature>
<gene>
    <name evidence="10" type="ORF">EJB05_04687</name>
</gene>
<dbReference type="OrthoDB" id="10040922at2759"/>
<feature type="transmembrane region" description="Helical" evidence="8">
    <location>
        <begin position="524"/>
        <end position="544"/>
    </location>
</feature>
<organism evidence="10 11">
    <name type="scientific">Eragrostis curvula</name>
    <name type="common">weeping love grass</name>
    <dbReference type="NCBI Taxonomy" id="38414"/>
    <lineage>
        <taxon>Eukaryota</taxon>
        <taxon>Viridiplantae</taxon>
        <taxon>Streptophyta</taxon>
        <taxon>Embryophyta</taxon>
        <taxon>Tracheophyta</taxon>
        <taxon>Spermatophyta</taxon>
        <taxon>Magnoliopsida</taxon>
        <taxon>Liliopsida</taxon>
        <taxon>Poales</taxon>
        <taxon>Poaceae</taxon>
        <taxon>PACMAD clade</taxon>
        <taxon>Chloridoideae</taxon>
        <taxon>Eragrostideae</taxon>
        <taxon>Eragrostidinae</taxon>
        <taxon>Eragrostis</taxon>
    </lineage>
</organism>
<sequence>METERRMDPALYKAATQGKVTSLKQLVEKDPTILRATTPQLNSALHLAALRGHADFAGEVLERNEALLVARNDDGDTPLHLAAKSGKLEVAKLLVARALTLPQDEKSPLIMTNKAGNNPLHEAVRHRRYDVAEALLDADPLRGHDHNERMETPLHMAALEGLVNVVQKIVDLAWVDLEFLPSVSLSGTALHQAVLGGHIRIVEILLDKRPELIDLTDSDGNNALHYAAQKNHPRKVELLMSKQSELAYKRNLMNMSPLHVAAHYGSTDAIKALLRHCPDVAEMVDSSGRNAFHAAVMSNKANSLKCLLRYVRPAEVLNHVDQEGNTPLHLAVKLGLPQECQLLLWDSRVDPCVLNREGQTARSLIESQEQMLNHTIYVWSELKKLECSKAGKSMQLPPTRTPAWWSEFSRYVENRMGTYTLVATLVATVTFSATFTMPGGYDQQDGTALLGHRTAFKVFVMANTLAMLSSIVVVFSFIWATRVVQDVKTSQVAWSHWLTVVACLAMVASLTTAVYLTVEPKSPWLAYSVIAMGCSTPAVMSVMLGKNVLFTPRVGQNIQNPNTETETETELV</sequence>
<evidence type="ECO:0000256" key="7">
    <source>
        <dbReference type="PROSITE-ProRule" id="PRU00023"/>
    </source>
</evidence>
<evidence type="ECO:0000256" key="6">
    <source>
        <dbReference type="ARBA" id="ARBA00023136"/>
    </source>
</evidence>
<keyword evidence="3" id="KW-0677">Repeat</keyword>
<dbReference type="Gramene" id="TVU45211">
    <property type="protein sequence ID" value="TVU45211"/>
    <property type="gene ID" value="EJB05_04687"/>
</dbReference>
<keyword evidence="4 8" id="KW-1133">Transmembrane helix</keyword>
<feature type="repeat" description="ANK" evidence="7">
    <location>
        <begin position="219"/>
        <end position="251"/>
    </location>
</feature>
<dbReference type="InterPro" id="IPR036770">
    <property type="entry name" value="Ankyrin_rpt-contain_sf"/>
</dbReference>
<evidence type="ECO:0000256" key="2">
    <source>
        <dbReference type="ARBA" id="ARBA00022692"/>
    </source>
</evidence>
<feature type="transmembrane region" description="Helical" evidence="8">
    <location>
        <begin position="419"/>
        <end position="438"/>
    </location>
</feature>
<dbReference type="Proteomes" id="UP000324897">
    <property type="component" value="Chromosome 5"/>
</dbReference>
<dbReference type="PROSITE" id="PS50297">
    <property type="entry name" value="ANK_REP_REGION"/>
    <property type="match status" value="3"/>
</dbReference>
<evidence type="ECO:0000256" key="3">
    <source>
        <dbReference type="ARBA" id="ARBA00022737"/>
    </source>
</evidence>
<keyword evidence="6 8" id="KW-0472">Membrane</keyword>
<keyword evidence="11" id="KW-1185">Reference proteome</keyword>
<feature type="repeat" description="ANK" evidence="7">
    <location>
        <begin position="74"/>
        <end position="106"/>
    </location>
</feature>
<dbReference type="InterPro" id="IPR002110">
    <property type="entry name" value="Ankyrin_rpt"/>
</dbReference>
<accession>A0A5J9WB26</accession>
<evidence type="ECO:0000313" key="11">
    <source>
        <dbReference type="Proteomes" id="UP000324897"/>
    </source>
</evidence>
<feature type="domain" description="PGG" evidence="9">
    <location>
        <begin position="412"/>
        <end position="516"/>
    </location>
</feature>
<feature type="transmembrane region" description="Helical" evidence="8">
    <location>
        <begin position="492"/>
        <end position="518"/>
    </location>
</feature>
<dbReference type="PANTHER" id="PTHR24186:SF50">
    <property type="entry name" value="ANKYRIN REPEAT-CONTAINING PROTEIN ITN1-LIKE ISOFORM X1"/>
    <property type="match status" value="1"/>
</dbReference>
<dbReference type="PROSITE" id="PS50088">
    <property type="entry name" value="ANK_REPEAT"/>
    <property type="match status" value="3"/>
</dbReference>
<feature type="transmembrane region" description="Helical" evidence="8">
    <location>
        <begin position="458"/>
        <end position="480"/>
    </location>
</feature>
<keyword evidence="5 7" id="KW-0040">ANK repeat</keyword>
<dbReference type="InterPro" id="IPR026961">
    <property type="entry name" value="PGG_dom"/>
</dbReference>
<dbReference type="SUPFAM" id="SSF48403">
    <property type="entry name" value="Ankyrin repeat"/>
    <property type="match status" value="1"/>
</dbReference>
<evidence type="ECO:0000256" key="5">
    <source>
        <dbReference type="ARBA" id="ARBA00023043"/>
    </source>
</evidence>
<protein>
    <recommendedName>
        <fullName evidence="9">PGG domain-containing protein</fullName>
    </recommendedName>
</protein>
<reference evidence="10 11" key="1">
    <citation type="journal article" date="2019" name="Sci. Rep.">
        <title>A high-quality genome of Eragrostis curvula grass provides insights into Poaceae evolution and supports new strategies to enhance forage quality.</title>
        <authorList>
            <person name="Carballo J."/>
            <person name="Santos B.A.C.M."/>
            <person name="Zappacosta D."/>
            <person name="Garbus I."/>
            <person name="Selva J.P."/>
            <person name="Gallo C.A."/>
            <person name="Diaz A."/>
            <person name="Albertini E."/>
            <person name="Caccamo M."/>
            <person name="Echenique V."/>
        </authorList>
    </citation>
    <scope>NUCLEOTIDE SEQUENCE [LARGE SCALE GENOMIC DNA]</scope>
    <source>
        <strain evidence="11">cv. Victoria</strain>
        <tissue evidence="10">Leaf</tissue>
    </source>
</reference>
<dbReference type="GO" id="GO:0005886">
    <property type="term" value="C:plasma membrane"/>
    <property type="evidence" value="ECO:0007669"/>
    <property type="project" value="TreeGrafter"/>
</dbReference>